<name>A0A1Y2DTV2_9PEZI</name>
<dbReference type="Proteomes" id="UP000193689">
    <property type="component" value="Unassembled WGS sequence"/>
</dbReference>
<feature type="transmembrane region" description="Helical" evidence="1">
    <location>
        <begin position="352"/>
        <end position="371"/>
    </location>
</feature>
<evidence type="ECO:0000256" key="1">
    <source>
        <dbReference type="SAM" id="Phobius"/>
    </source>
</evidence>
<dbReference type="RefSeq" id="XP_040714435.1">
    <property type="nucleotide sequence ID" value="XM_040856256.1"/>
</dbReference>
<organism evidence="2 3">
    <name type="scientific">Pseudomassariella vexata</name>
    <dbReference type="NCBI Taxonomy" id="1141098"/>
    <lineage>
        <taxon>Eukaryota</taxon>
        <taxon>Fungi</taxon>
        <taxon>Dikarya</taxon>
        <taxon>Ascomycota</taxon>
        <taxon>Pezizomycotina</taxon>
        <taxon>Sordariomycetes</taxon>
        <taxon>Xylariomycetidae</taxon>
        <taxon>Amphisphaeriales</taxon>
        <taxon>Pseudomassariaceae</taxon>
        <taxon>Pseudomassariella</taxon>
    </lineage>
</organism>
<dbReference type="PANTHER" id="PTHR37540">
    <property type="entry name" value="TRANSCRIPTION FACTOR (ACR-2), PUTATIVE-RELATED-RELATED"/>
    <property type="match status" value="1"/>
</dbReference>
<dbReference type="InParanoid" id="A0A1Y2DTV2"/>
<sequence length="418" mass="46975">MNSLAPVERNLILDGRGDPFTIKSLGGILAEVSTINGFPLQLTPRNTELLHYYLRFVAPNLVSIDGESQPIVFQKEVLSWQLQSPLMPNIGILMASTIQSLDRGIELDKNPESLAQKAKVLVFINQFLSGATKQGFDLIAPEAIKCVINLWFWGVGDTMRAHSRGIREMLRLRGGIRGLGDPVGECIIILTDYEIACCFEEDLYWQDGDPVKDQTMPIPTCWPEGFDSPLIPSSITFEENHYSLNVSHTAAKILDDVRFLATSITSDCSNRDSMLKTKSTAYWLYNRLKAMPRLPSEQSSTPKSELIQETIRLAALVYSGSIMSLTLFSQFLSPGILEDLYSTMMKVSLSTWKYIPGIFLWVMLILCPSTANDRRGRFIRRKMAVAGLSIGFEDFPLAISYLRGFWLVQRWIVENGEV</sequence>
<dbReference type="OrthoDB" id="415825at2759"/>
<keyword evidence="3" id="KW-1185">Reference proteome</keyword>
<dbReference type="AlphaFoldDB" id="A0A1Y2DTV2"/>
<evidence type="ECO:0000313" key="3">
    <source>
        <dbReference type="Proteomes" id="UP000193689"/>
    </source>
</evidence>
<proteinExistence type="predicted"/>
<gene>
    <name evidence="2" type="ORF">BCR38DRAFT_346452</name>
</gene>
<keyword evidence="1" id="KW-0812">Transmembrane</keyword>
<dbReference type="PANTHER" id="PTHR37540:SF9">
    <property type="entry name" value="ZN(2)-C6 FUNGAL-TYPE DOMAIN-CONTAINING PROTEIN"/>
    <property type="match status" value="1"/>
</dbReference>
<comment type="caution">
    <text evidence="2">The sequence shown here is derived from an EMBL/GenBank/DDBJ whole genome shotgun (WGS) entry which is preliminary data.</text>
</comment>
<dbReference type="EMBL" id="MCFJ01000009">
    <property type="protein sequence ID" value="ORY62599.1"/>
    <property type="molecule type" value="Genomic_DNA"/>
</dbReference>
<accession>A0A1Y2DTV2</accession>
<keyword evidence="1" id="KW-0472">Membrane</keyword>
<dbReference type="STRING" id="1141098.A0A1Y2DTV2"/>
<feature type="transmembrane region" description="Helical" evidence="1">
    <location>
        <begin position="313"/>
        <end position="332"/>
    </location>
</feature>
<dbReference type="GeneID" id="63772468"/>
<keyword evidence="1" id="KW-1133">Transmembrane helix</keyword>
<protein>
    <submittedName>
        <fullName evidence="2">Uncharacterized protein</fullName>
    </submittedName>
</protein>
<evidence type="ECO:0000313" key="2">
    <source>
        <dbReference type="EMBL" id="ORY62599.1"/>
    </source>
</evidence>
<reference evidence="2 3" key="1">
    <citation type="submission" date="2016-07" db="EMBL/GenBank/DDBJ databases">
        <title>Pervasive Adenine N6-methylation of Active Genes in Fungi.</title>
        <authorList>
            <consortium name="DOE Joint Genome Institute"/>
            <person name="Mondo S.J."/>
            <person name="Dannebaum R.O."/>
            <person name="Kuo R.C."/>
            <person name="Labutti K."/>
            <person name="Haridas S."/>
            <person name="Kuo A."/>
            <person name="Salamov A."/>
            <person name="Ahrendt S.R."/>
            <person name="Lipzen A."/>
            <person name="Sullivan W."/>
            <person name="Andreopoulos W.B."/>
            <person name="Clum A."/>
            <person name="Lindquist E."/>
            <person name="Daum C."/>
            <person name="Ramamoorthy G.K."/>
            <person name="Gryganskyi A."/>
            <person name="Culley D."/>
            <person name="Magnuson J.K."/>
            <person name="James T.Y."/>
            <person name="O'Malley M.A."/>
            <person name="Stajich J.E."/>
            <person name="Spatafora J.W."/>
            <person name="Visel A."/>
            <person name="Grigoriev I.V."/>
        </authorList>
    </citation>
    <scope>NUCLEOTIDE SEQUENCE [LARGE SCALE GENOMIC DNA]</scope>
    <source>
        <strain evidence="2 3">CBS 129021</strain>
    </source>
</reference>